<keyword evidence="2" id="KW-1185">Reference proteome</keyword>
<organism evidence="1 2">
    <name type="scientific">Gossypium trilobum</name>
    <dbReference type="NCBI Taxonomy" id="34281"/>
    <lineage>
        <taxon>Eukaryota</taxon>
        <taxon>Viridiplantae</taxon>
        <taxon>Streptophyta</taxon>
        <taxon>Embryophyta</taxon>
        <taxon>Tracheophyta</taxon>
        <taxon>Spermatophyta</taxon>
        <taxon>Magnoliopsida</taxon>
        <taxon>eudicotyledons</taxon>
        <taxon>Gunneridae</taxon>
        <taxon>Pentapetalae</taxon>
        <taxon>rosids</taxon>
        <taxon>malvids</taxon>
        <taxon>Malvales</taxon>
        <taxon>Malvaceae</taxon>
        <taxon>Malvoideae</taxon>
        <taxon>Gossypium</taxon>
    </lineage>
</organism>
<accession>A0A7J9F5P2</accession>
<protein>
    <submittedName>
        <fullName evidence="1">Uncharacterized protein</fullName>
    </submittedName>
</protein>
<dbReference type="EMBL" id="JABEZW010000011">
    <property type="protein sequence ID" value="MBA0780617.1"/>
    <property type="molecule type" value="Genomic_DNA"/>
</dbReference>
<reference evidence="1 2" key="1">
    <citation type="journal article" date="2019" name="Genome Biol. Evol.">
        <title>Insights into the evolution of the New World diploid cottons (Gossypium, subgenus Houzingenia) based on genome sequencing.</title>
        <authorList>
            <person name="Grover C.E."/>
            <person name="Arick M.A. 2nd"/>
            <person name="Thrash A."/>
            <person name="Conover J.L."/>
            <person name="Sanders W.S."/>
            <person name="Peterson D.G."/>
            <person name="Frelichowski J.E."/>
            <person name="Scheffler J.A."/>
            <person name="Scheffler B.E."/>
            <person name="Wendel J.F."/>
        </authorList>
    </citation>
    <scope>NUCLEOTIDE SEQUENCE [LARGE SCALE GENOMIC DNA]</scope>
    <source>
        <strain evidence="1">8</strain>
        <tissue evidence="1">Leaf</tissue>
    </source>
</reference>
<sequence>MVGEQFSNYRCFNERHRKRTIRARIHLKVDLRSTNAR</sequence>
<gene>
    <name evidence="1" type="ORF">Gotri_004698</name>
</gene>
<dbReference type="AlphaFoldDB" id="A0A7J9F5P2"/>
<proteinExistence type="predicted"/>
<evidence type="ECO:0000313" key="1">
    <source>
        <dbReference type="EMBL" id="MBA0780617.1"/>
    </source>
</evidence>
<name>A0A7J9F5P2_9ROSI</name>
<evidence type="ECO:0000313" key="2">
    <source>
        <dbReference type="Proteomes" id="UP000593568"/>
    </source>
</evidence>
<comment type="caution">
    <text evidence="1">The sequence shown here is derived from an EMBL/GenBank/DDBJ whole genome shotgun (WGS) entry which is preliminary data.</text>
</comment>
<dbReference type="Proteomes" id="UP000593568">
    <property type="component" value="Unassembled WGS sequence"/>
</dbReference>